<keyword evidence="1" id="KW-0677">Repeat</keyword>
<evidence type="ECO:0000256" key="1">
    <source>
        <dbReference type="ARBA" id="ARBA00022737"/>
    </source>
</evidence>
<comment type="caution">
    <text evidence="4">The sequence shown here is derived from an EMBL/GenBank/DDBJ whole genome shotgun (WGS) entry which is preliminary data.</text>
</comment>
<evidence type="ECO:0000313" key="5">
    <source>
        <dbReference type="Proteomes" id="UP000663838"/>
    </source>
</evidence>
<dbReference type="PANTHER" id="PTHR45641">
    <property type="entry name" value="TETRATRICOPEPTIDE REPEAT PROTEIN (AFU_ORTHOLOGUE AFUA_6G03870)"/>
    <property type="match status" value="1"/>
</dbReference>
<dbReference type="PANTHER" id="PTHR45641:SF1">
    <property type="entry name" value="AAA+ ATPASE DOMAIN-CONTAINING PROTEIN"/>
    <property type="match status" value="1"/>
</dbReference>
<evidence type="ECO:0000313" key="3">
    <source>
        <dbReference type="EMBL" id="CAF4549991.1"/>
    </source>
</evidence>
<dbReference type="InterPro" id="IPR011990">
    <property type="entry name" value="TPR-like_helical_dom_sf"/>
</dbReference>
<gene>
    <name evidence="3" type="ORF">QYT958_LOCUS8233</name>
    <name evidence="4" type="ORF">TOA249_LOCUS14962</name>
</gene>
<dbReference type="Pfam" id="PF13424">
    <property type="entry name" value="TPR_12"/>
    <property type="match status" value="1"/>
</dbReference>
<evidence type="ECO:0008006" key="6">
    <source>
        <dbReference type="Google" id="ProtNLM"/>
    </source>
</evidence>
<dbReference type="SUPFAM" id="SSF48452">
    <property type="entry name" value="TPR-like"/>
    <property type="match status" value="1"/>
</dbReference>
<dbReference type="EMBL" id="CAJOBR010000818">
    <property type="protein sequence ID" value="CAF4549991.1"/>
    <property type="molecule type" value="Genomic_DNA"/>
</dbReference>
<evidence type="ECO:0000256" key="2">
    <source>
        <dbReference type="ARBA" id="ARBA00022803"/>
    </source>
</evidence>
<dbReference type="Gene3D" id="1.25.40.10">
    <property type="entry name" value="Tetratricopeptide repeat domain"/>
    <property type="match status" value="1"/>
</dbReference>
<dbReference type="Proteomes" id="UP000663838">
    <property type="component" value="Unassembled WGS sequence"/>
</dbReference>
<proteinExistence type="predicted"/>
<accession>A0A821GFQ7</accession>
<sequence length="151" mass="17339">MAAQTELRSIINRVRNSANPEEFMQSVHLIRQGDLTFLIIHVPADHSDLSASYNNICGGHYYIDLYDLALSYYDQSVKIKLKTLPAEHPSTEDTYKNIGLVCQDKGELEEVLKLYKKSLIIYDMALLVNHPETLDITNNIQVVEDKMRRNK</sequence>
<name>A0A821GFQ7_9BILA</name>
<reference evidence="4" key="1">
    <citation type="submission" date="2021-02" db="EMBL/GenBank/DDBJ databases">
        <authorList>
            <person name="Nowell W R."/>
        </authorList>
    </citation>
    <scope>NUCLEOTIDE SEQUENCE</scope>
</reference>
<evidence type="ECO:0000313" key="4">
    <source>
        <dbReference type="EMBL" id="CAF4665736.1"/>
    </source>
</evidence>
<protein>
    <recommendedName>
        <fullName evidence="6">Tetratricopeptide repeat protein</fullName>
    </recommendedName>
</protein>
<dbReference type="AlphaFoldDB" id="A0A821GFQ7"/>
<dbReference type="Proteomes" id="UP000663848">
    <property type="component" value="Unassembled WGS sequence"/>
</dbReference>
<organism evidence="4 5">
    <name type="scientific">Rotaria socialis</name>
    <dbReference type="NCBI Taxonomy" id="392032"/>
    <lineage>
        <taxon>Eukaryota</taxon>
        <taxon>Metazoa</taxon>
        <taxon>Spiralia</taxon>
        <taxon>Gnathifera</taxon>
        <taxon>Rotifera</taxon>
        <taxon>Eurotatoria</taxon>
        <taxon>Bdelloidea</taxon>
        <taxon>Philodinida</taxon>
        <taxon>Philodinidae</taxon>
        <taxon>Rotaria</taxon>
    </lineage>
</organism>
<dbReference type="EMBL" id="CAJOBS010000952">
    <property type="protein sequence ID" value="CAF4665736.1"/>
    <property type="molecule type" value="Genomic_DNA"/>
</dbReference>
<keyword evidence="2" id="KW-0802">TPR repeat</keyword>